<dbReference type="CDD" id="cd12148">
    <property type="entry name" value="fungal_TF_MHR"/>
    <property type="match status" value="1"/>
</dbReference>
<dbReference type="GO" id="GO:0046872">
    <property type="term" value="F:metal ion binding"/>
    <property type="evidence" value="ECO:0007669"/>
    <property type="project" value="UniProtKB-KW"/>
</dbReference>
<feature type="region of interest" description="Disordered" evidence="6">
    <location>
        <begin position="34"/>
        <end position="67"/>
    </location>
</feature>
<evidence type="ECO:0000256" key="5">
    <source>
        <dbReference type="ARBA" id="ARBA00023242"/>
    </source>
</evidence>
<gene>
    <name evidence="7" type="ORF">EW026_g5115</name>
</gene>
<proteinExistence type="predicted"/>
<evidence type="ECO:0000256" key="6">
    <source>
        <dbReference type="SAM" id="MobiDB-lite"/>
    </source>
</evidence>
<evidence type="ECO:0000256" key="2">
    <source>
        <dbReference type="ARBA" id="ARBA00022723"/>
    </source>
</evidence>
<keyword evidence="4" id="KW-0804">Transcription</keyword>
<dbReference type="InterPro" id="IPR050815">
    <property type="entry name" value="TF_fung"/>
</dbReference>
<feature type="region of interest" description="Disordered" evidence="6">
    <location>
        <begin position="84"/>
        <end position="111"/>
    </location>
</feature>
<evidence type="ECO:0000256" key="1">
    <source>
        <dbReference type="ARBA" id="ARBA00004123"/>
    </source>
</evidence>
<organism evidence="7 8">
    <name type="scientific">Hermanssonia centrifuga</name>
    <dbReference type="NCBI Taxonomy" id="98765"/>
    <lineage>
        <taxon>Eukaryota</taxon>
        <taxon>Fungi</taxon>
        <taxon>Dikarya</taxon>
        <taxon>Basidiomycota</taxon>
        <taxon>Agaricomycotina</taxon>
        <taxon>Agaricomycetes</taxon>
        <taxon>Polyporales</taxon>
        <taxon>Meruliaceae</taxon>
        <taxon>Hermanssonia</taxon>
    </lineage>
</organism>
<dbReference type="GO" id="GO:0000981">
    <property type="term" value="F:DNA-binding transcription factor activity, RNA polymerase II-specific"/>
    <property type="evidence" value="ECO:0007669"/>
    <property type="project" value="InterPro"/>
</dbReference>
<protein>
    <recommendedName>
        <fullName evidence="9">Transcription factor domain-containing protein</fullName>
    </recommendedName>
</protein>
<dbReference type="PANTHER" id="PTHR47338">
    <property type="entry name" value="ZN(II)2CYS6 TRANSCRIPTION FACTOR (EUROFUNG)-RELATED"/>
    <property type="match status" value="1"/>
</dbReference>
<dbReference type="EMBL" id="SGPJ01000210">
    <property type="protein sequence ID" value="THG96775.1"/>
    <property type="molecule type" value="Genomic_DNA"/>
</dbReference>
<evidence type="ECO:0008006" key="9">
    <source>
        <dbReference type="Google" id="ProtNLM"/>
    </source>
</evidence>
<evidence type="ECO:0000313" key="8">
    <source>
        <dbReference type="Proteomes" id="UP000309038"/>
    </source>
</evidence>
<keyword evidence="2" id="KW-0479">Metal-binding</keyword>
<feature type="compositionally biased region" description="Polar residues" evidence="6">
    <location>
        <begin position="95"/>
        <end position="111"/>
    </location>
</feature>
<sequence>MLNELEMVRGSAKFVARRPSSLLTFEFAHATGDERAALPQHPECTYDEVSVSTPTEAPPAAPKNRYERLENRITELESLLRDKAAPASLSPPESDASSTPPQNDTHSSVGSLNDFAILPSQFSSADGNPPLDSSIDPALSVMYYSSPDGDILNGLDYSQFANGNSLDHLAGIATFMSNSPPPMGGNASVSTPSSESPNGVSMSPHSASGLGSVSTSDDAGMSLLYLSWPANLPDITVTRHLVNAFFTHHIHASRLFHPSSFFGSLDLHPTDPKFPCSAVLHAIYAFDVMTGERRPGKQRITSFGELQAKFSKACIEDGLDRGENLFECTQAQIILTWFYLSQARWVEACLSTALATRCSIPCALNVCPPFHGISASQPFNSKPPTILQSARTVVEDEQRRNTFWIAYAMERQQGAGNGWAMNLDDKDICQLMPLRNDQFEQGTLVLPPGRQWSHDKDVLSVHLEDQMDSFIVFTKASILISRVKNFNLRFKSLAYTGDPSVIPPNMKSIDASGGLENFNPKDTPGFRELDLLITSFKASFPPHMKNPMKDDKLDAYLYSAWNIVHL</sequence>
<evidence type="ECO:0000256" key="4">
    <source>
        <dbReference type="ARBA" id="ARBA00023163"/>
    </source>
</evidence>
<evidence type="ECO:0000313" key="7">
    <source>
        <dbReference type="EMBL" id="THG96775.1"/>
    </source>
</evidence>
<accession>A0A4S4KF50</accession>
<keyword evidence="3" id="KW-0805">Transcription regulation</keyword>
<name>A0A4S4KF50_9APHY</name>
<reference evidence="7 8" key="1">
    <citation type="submission" date="2019-02" db="EMBL/GenBank/DDBJ databases">
        <title>Genome sequencing of the rare red list fungi Phlebia centrifuga.</title>
        <authorList>
            <person name="Buettner E."/>
            <person name="Kellner H."/>
        </authorList>
    </citation>
    <scope>NUCLEOTIDE SEQUENCE [LARGE SCALE GENOMIC DNA]</scope>
    <source>
        <strain evidence="7 8">DSM 108282</strain>
    </source>
</reference>
<comment type="subcellular location">
    <subcellularLocation>
        <location evidence="1">Nucleus</location>
    </subcellularLocation>
</comment>
<dbReference type="PANTHER" id="PTHR47338:SF29">
    <property type="entry name" value="ZN(2)-C6 FUNGAL-TYPE DOMAIN-CONTAINING PROTEIN"/>
    <property type="match status" value="1"/>
</dbReference>
<feature type="region of interest" description="Disordered" evidence="6">
    <location>
        <begin position="181"/>
        <end position="213"/>
    </location>
</feature>
<evidence type="ECO:0000256" key="3">
    <source>
        <dbReference type="ARBA" id="ARBA00023015"/>
    </source>
</evidence>
<comment type="caution">
    <text evidence="7">The sequence shown here is derived from an EMBL/GenBank/DDBJ whole genome shotgun (WGS) entry which is preliminary data.</text>
</comment>
<keyword evidence="5" id="KW-0539">Nucleus</keyword>
<keyword evidence="8" id="KW-1185">Reference proteome</keyword>
<dbReference type="Proteomes" id="UP000309038">
    <property type="component" value="Unassembled WGS sequence"/>
</dbReference>
<dbReference type="GO" id="GO:0005634">
    <property type="term" value="C:nucleus"/>
    <property type="evidence" value="ECO:0007669"/>
    <property type="project" value="UniProtKB-SubCell"/>
</dbReference>
<feature type="compositionally biased region" description="Polar residues" evidence="6">
    <location>
        <begin position="187"/>
        <end position="213"/>
    </location>
</feature>
<dbReference type="AlphaFoldDB" id="A0A4S4KF50"/>